<reference evidence="2 3" key="1">
    <citation type="submission" date="2019-09" db="EMBL/GenBank/DDBJ databases">
        <title>Genome sequence of Rhodovastum atsumiense, a diverse member of the Acetobacteraceae family of non-sulfur purple photosynthetic bacteria.</title>
        <authorList>
            <person name="Meyer T."/>
            <person name="Kyndt J."/>
        </authorList>
    </citation>
    <scope>NUCLEOTIDE SEQUENCE [LARGE SCALE GENOMIC DNA]</scope>
    <source>
        <strain evidence="2 3">DSM 21279</strain>
    </source>
</reference>
<dbReference type="Proteomes" id="UP000325255">
    <property type="component" value="Unassembled WGS sequence"/>
</dbReference>
<comment type="caution">
    <text evidence="2">The sequence shown here is derived from an EMBL/GenBank/DDBJ whole genome shotgun (WGS) entry which is preliminary data.</text>
</comment>
<feature type="compositionally biased region" description="Basic residues" evidence="1">
    <location>
        <begin position="1"/>
        <end position="11"/>
    </location>
</feature>
<dbReference type="RefSeq" id="WP_150039119.1">
    <property type="nucleotide sequence ID" value="NZ_OW485601.1"/>
</dbReference>
<dbReference type="OrthoDB" id="794286at2"/>
<gene>
    <name evidence="2" type="ORF">F1189_03005</name>
</gene>
<dbReference type="InterPro" id="IPR021957">
    <property type="entry name" value="DUF3574"/>
</dbReference>
<sequence>MTGLRPRHGGNHPRPGERGRGAVPAMVLAAAAWLCLAGGCTAPDPGVACAGMAGRPQAIVTLYFGRGTPDRPITDESWRQFLAGTVTPRFPDGLTVLDGHGQWRQPATGRIISERSSVVTIVTDPDAETMRRIEEIRTTYRSRFDQDSVGLTVSRGCASF</sequence>
<protein>
    <submittedName>
        <fullName evidence="2">DUF3574 domain-containing protein</fullName>
    </submittedName>
</protein>
<keyword evidence="3" id="KW-1185">Reference proteome</keyword>
<feature type="region of interest" description="Disordered" evidence="1">
    <location>
        <begin position="1"/>
        <end position="20"/>
    </location>
</feature>
<evidence type="ECO:0000313" key="3">
    <source>
        <dbReference type="Proteomes" id="UP000325255"/>
    </source>
</evidence>
<proteinExistence type="predicted"/>
<dbReference type="EMBL" id="VWPK01000003">
    <property type="protein sequence ID" value="KAA5614177.1"/>
    <property type="molecule type" value="Genomic_DNA"/>
</dbReference>
<name>A0A5M6J267_9PROT</name>
<evidence type="ECO:0000313" key="2">
    <source>
        <dbReference type="EMBL" id="KAA5614177.1"/>
    </source>
</evidence>
<accession>A0A5M6J267</accession>
<evidence type="ECO:0000256" key="1">
    <source>
        <dbReference type="SAM" id="MobiDB-lite"/>
    </source>
</evidence>
<organism evidence="2 3">
    <name type="scientific">Rhodovastum atsumiense</name>
    <dbReference type="NCBI Taxonomy" id="504468"/>
    <lineage>
        <taxon>Bacteria</taxon>
        <taxon>Pseudomonadati</taxon>
        <taxon>Pseudomonadota</taxon>
        <taxon>Alphaproteobacteria</taxon>
        <taxon>Acetobacterales</taxon>
        <taxon>Acetobacteraceae</taxon>
        <taxon>Rhodovastum</taxon>
    </lineage>
</organism>
<dbReference type="Pfam" id="PF12098">
    <property type="entry name" value="DUF3574"/>
    <property type="match status" value="1"/>
</dbReference>
<dbReference type="AlphaFoldDB" id="A0A5M6J267"/>